<evidence type="ECO:0000256" key="4">
    <source>
        <dbReference type="ARBA" id="ARBA00023306"/>
    </source>
</evidence>
<dbReference type="GO" id="GO:0007091">
    <property type="term" value="P:metaphase/anaphase transition of mitotic cell cycle"/>
    <property type="evidence" value="ECO:0007669"/>
    <property type="project" value="TreeGrafter"/>
</dbReference>
<dbReference type="GO" id="GO:0005680">
    <property type="term" value="C:anaphase-promoting complex"/>
    <property type="evidence" value="ECO:0007669"/>
    <property type="project" value="InterPro"/>
</dbReference>
<dbReference type="InterPro" id="IPR024990">
    <property type="entry name" value="Apc1"/>
</dbReference>
<dbReference type="FunFam" id="1.25.10.10:FF:000435">
    <property type="entry name" value="Ubiquitin ligase subunit"/>
    <property type="match status" value="1"/>
</dbReference>
<dbReference type="GO" id="GO:0031145">
    <property type="term" value="P:anaphase-promoting complex-dependent catabolic process"/>
    <property type="evidence" value="ECO:0007669"/>
    <property type="project" value="TreeGrafter"/>
</dbReference>
<keyword evidence="3" id="KW-0498">Mitosis</keyword>
<evidence type="ECO:0000313" key="8">
    <source>
        <dbReference type="Proteomes" id="UP000281468"/>
    </source>
</evidence>
<dbReference type="GO" id="GO:0070979">
    <property type="term" value="P:protein K11-linked ubiquitination"/>
    <property type="evidence" value="ECO:0007669"/>
    <property type="project" value="TreeGrafter"/>
</dbReference>
<protein>
    <recommendedName>
        <fullName evidence="6">Anaphase-promoting complex subunit 1 N-terminal domain-containing protein</fullName>
    </recommendedName>
</protein>
<feature type="region of interest" description="Disordered" evidence="5">
    <location>
        <begin position="92"/>
        <end position="112"/>
    </location>
</feature>
<keyword evidence="2" id="KW-0132">Cell division</keyword>
<organism evidence="7 8">
    <name type="scientific">Hortaea werneckii</name>
    <name type="common">Black yeast</name>
    <name type="synonym">Cladosporium werneckii</name>
    <dbReference type="NCBI Taxonomy" id="91943"/>
    <lineage>
        <taxon>Eukaryota</taxon>
        <taxon>Fungi</taxon>
        <taxon>Dikarya</taxon>
        <taxon>Ascomycota</taxon>
        <taxon>Pezizomycotina</taxon>
        <taxon>Dothideomycetes</taxon>
        <taxon>Dothideomycetidae</taxon>
        <taxon>Mycosphaerellales</taxon>
        <taxon>Teratosphaeriaceae</taxon>
        <taxon>Hortaea</taxon>
    </lineage>
</organism>
<evidence type="ECO:0000313" key="7">
    <source>
        <dbReference type="EMBL" id="RMZ11041.1"/>
    </source>
</evidence>
<dbReference type="VEuPathDB" id="FungiDB:BTJ68_05053"/>
<reference evidence="7 8" key="1">
    <citation type="journal article" date="2018" name="BMC Genomics">
        <title>Genomic evidence for intraspecific hybridization in a clonal and extremely halotolerant yeast.</title>
        <authorList>
            <person name="Gostincar C."/>
            <person name="Stajich J.E."/>
            <person name="Zupancic J."/>
            <person name="Zalar P."/>
            <person name="Gunde-Cimerman N."/>
        </authorList>
    </citation>
    <scope>NUCLEOTIDE SEQUENCE [LARGE SCALE GENOMIC DNA]</scope>
    <source>
        <strain evidence="7 8">EXF-171</strain>
    </source>
</reference>
<accession>A0A3M7HCC4</accession>
<keyword evidence="4" id="KW-0131">Cell cycle</keyword>
<dbReference type="PANTHER" id="PTHR12827">
    <property type="entry name" value="MEIOTIC CHECKPOINT REGULATOR TSG24 FAMILY MEMBER"/>
    <property type="match status" value="1"/>
</dbReference>
<feature type="compositionally biased region" description="Basic and acidic residues" evidence="5">
    <location>
        <begin position="103"/>
        <end position="112"/>
    </location>
</feature>
<dbReference type="GO" id="GO:0051301">
    <property type="term" value="P:cell division"/>
    <property type="evidence" value="ECO:0007669"/>
    <property type="project" value="UniProtKB-KW"/>
</dbReference>
<sequence length="1901" mass="209793">MIVESMGVHTPVALPYLIREGILPQDPKPSLYQWETYADTRSDEEEELLVTKNCVAWSQGSFVRNVYRFDLEGEEVDQAILANFSNGGEVKRGSNALQAPADGDAKCSQDRRRPFANESIECSRDDEDHATRALVVFLKTKAHVYFLHGASHVLDLPFEVERVLPAAKGCLIQRKPATAAASTSTPRVPAAPPNSFLSTQLTANSSYLQSPSLARSFGGSQPLKPSPLGGGNGKLDNLFNDAFGTPGKPEQRDFARLYTLTNPLSDFGVVTYSLQHQRPRLPGKSKAGLTVEFETLDPAEEIIYASRKREVDSTGSLMLMVTANQDLRALTVWQAWYIEERSLKDLLKQRADQKAAKATRRSSFLNANLGTGATTPAVRARDDNRESLAGGTLRPPGEPAAPKSRKKTRQEEEAAMASQMDPDYQPNTSQQTARETRRISSLNQDFRASQNASNASFGGHSNRRNTSFGGHNERRSYGHRKSRGSTPGSIFSRSIGPDDDFMELDRNGGFDDEENVESVVRHIRATLEAAGADNVFGGADEEFKRELVVRKLHSFPLAEGSNHTLAAQQFRVAVLQDPQTSRTSSDVKVNVYVHNKPTSALNCLSLLVKQRTLWPELSTSPQVQIPMVASENNMGTCSDIIEIADGGLKAILIDGAGLILSPDAQEVCPLPPSASYRVYSSLDLPLRHGLKDKDVGKSRTIQQPDSSISYSHAGKHGHYDEIDAKAVHHRRRLRLRPESPQIDTLMRACEHVLPSAEAQRVRPTWCASFAWLTEHADTCAGSASSLEFIAFVAAALRPLVPLLDEKARASLNLSKVAAGKKKTPDTKAAKMGQKRQASQICSRNSWSWMSASNYSSTTSKSSPPIGHNRQDKTKDQLLMLAAMLAHDQAQRLDEQNQPHASIELAKQCGMKTMLALHVYREEQKLDVLGPMHEIRQPLACVIAQLGIMLGSDAWSPASSTYYSLEGADFDCWSFLHMNTPPTLDLRLMKEPLTAFEWFELGLSQHGSHPFLSLSDIASMDLSNDLSRHYTRDGERLTPRLCAISHVFQDTAGLSAHPTAVVESMERHNVDINMLETLPAAVAAPFREAIARCEREPPTSWAPSLLHLIGREDLLVGRFGHRRGSRHGHLDNLPPPRDVQTVAHAVDHTSHPLKTREASRNTISNLIFNEDRRLVDAVHVLRYQQPTPQIGECPKQPDWTDAHHFEQQRRVMHFVALRMLSLPSGDGMVHYQCETPLLTEKYPISGFSSVCLMQPMAHVLTIDRSGMSEEKFGWAYFHAGVSAGLRISHNAKGIDTSWIAFNKPSDLTNRHAGLLLALGLGGHLRSLAKWLSFKYLTPKHTMTSVGLLLGLSASYLGTMDGLITRMLSVHITRMLPAGAAELNVSHITQTAGLMGIGLLYYNTQHRRMSEIMLSEIEFMEVEDPDSGPDPLKDESYRLAAGFALGFINLGKGKHLSGLHGLFLPERLLAVAVGPRPVHAVHVFDRATAGAVMAIAMIYMKSGDQAVARKIDIPDTEAQYDHVRPDMLMLRAMARHVIDWNSIKTVSLGPDVRDDSQTGWIQKNLPRCYMGRISQIHEAHGKYAFSTSDVPFYNIATGLAWALGLKYAGSGNEQARDEIVELLDTFYMISGQSHFYDAKLARSTVRRCIDVLALSAAMVMAGTGDLVTFRRLRRLHGRTDSETPYGSHLATHMAVGVLFMGGGTYTLSTSDFAIASLMCAFYPLFPMDVHDNRVHLQAFRHLWVTLDFVNNPSHLDGFRRSQVIHVRRCHASEAHNSAFSATMAALNDARVSDQITSAVAAIFELPGLGRPKKSDIELVLPPDVHSSMLVDGRGTVIDDGLTLQKAAGTMDKDTLWNLRLLFAWAEKVKDEGDGTIRWLGDELVPALRARIDARAREFGIGSG</sequence>
<dbReference type="PANTHER" id="PTHR12827:SF3">
    <property type="entry name" value="ANAPHASE-PROMOTING COMPLEX SUBUNIT 1"/>
    <property type="match status" value="1"/>
</dbReference>
<name>A0A3M7HCC4_HORWE</name>
<dbReference type="Pfam" id="PF12859">
    <property type="entry name" value="ANAPC1"/>
    <property type="match status" value="1"/>
</dbReference>
<gene>
    <name evidence="7" type="ORF">D0862_03074</name>
</gene>
<dbReference type="InterPro" id="IPR011989">
    <property type="entry name" value="ARM-like"/>
</dbReference>
<dbReference type="Proteomes" id="UP000281468">
    <property type="component" value="Unassembled WGS sequence"/>
</dbReference>
<comment type="similarity">
    <text evidence="1">Belongs to the APC1 family.</text>
</comment>
<dbReference type="EMBL" id="QWIQ01000063">
    <property type="protein sequence ID" value="RMZ11041.1"/>
    <property type="molecule type" value="Genomic_DNA"/>
</dbReference>
<evidence type="ECO:0000259" key="6">
    <source>
        <dbReference type="Pfam" id="PF12859"/>
    </source>
</evidence>
<evidence type="ECO:0000256" key="5">
    <source>
        <dbReference type="SAM" id="MobiDB-lite"/>
    </source>
</evidence>
<evidence type="ECO:0000256" key="3">
    <source>
        <dbReference type="ARBA" id="ARBA00022776"/>
    </source>
</evidence>
<proteinExistence type="inferred from homology"/>
<evidence type="ECO:0000256" key="1">
    <source>
        <dbReference type="ARBA" id="ARBA00010547"/>
    </source>
</evidence>
<comment type="caution">
    <text evidence="7">The sequence shown here is derived from an EMBL/GenBank/DDBJ whole genome shotgun (WGS) entry which is preliminary data.</text>
</comment>
<dbReference type="Gene3D" id="1.25.10.10">
    <property type="entry name" value="Leucine-rich Repeat Variant"/>
    <property type="match status" value="2"/>
</dbReference>
<dbReference type="InterPro" id="IPR049255">
    <property type="entry name" value="Apc1_N"/>
</dbReference>
<feature type="domain" description="Anaphase-promoting complex subunit 1 N-terminal" evidence="6">
    <location>
        <begin position="29"/>
        <end position="793"/>
    </location>
</feature>
<feature type="compositionally biased region" description="Polar residues" evidence="5">
    <location>
        <begin position="425"/>
        <end position="456"/>
    </location>
</feature>
<dbReference type="GO" id="GO:0060090">
    <property type="term" value="F:molecular adaptor activity"/>
    <property type="evidence" value="ECO:0007669"/>
    <property type="project" value="TreeGrafter"/>
</dbReference>
<evidence type="ECO:0000256" key="2">
    <source>
        <dbReference type="ARBA" id="ARBA00022618"/>
    </source>
</evidence>
<feature type="region of interest" description="Disordered" evidence="5">
    <location>
        <begin position="367"/>
        <end position="498"/>
    </location>
</feature>